<protein>
    <submittedName>
        <fullName evidence="2">Type II toxin-antitoxin system VapC family toxin</fullName>
    </submittedName>
</protein>
<dbReference type="EMBL" id="QXED01000002">
    <property type="protein sequence ID" value="RIV25028.1"/>
    <property type="molecule type" value="Genomic_DNA"/>
</dbReference>
<proteinExistence type="predicted"/>
<dbReference type="OrthoDB" id="952635at2"/>
<keyword evidence="3" id="KW-1185">Reference proteome</keyword>
<dbReference type="RefSeq" id="WP_119666914.1">
    <property type="nucleotide sequence ID" value="NZ_QXED01000002.1"/>
</dbReference>
<gene>
    <name evidence="2" type="ORF">DYU11_06835</name>
</gene>
<organism evidence="2 3">
    <name type="scientific">Fibrisoma montanum</name>
    <dbReference type="NCBI Taxonomy" id="2305895"/>
    <lineage>
        <taxon>Bacteria</taxon>
        <taxon>Pseudomonadati</taxon>
        <taxon>Bacteroidota</taxon>
        <taxon>Cytophagia</taxon>
        <taxon>Cytophagales</taxon>
        <taxon>Spirosomataceae</taxon>
        <taxon>Fibrisoma</taxon>
    </lineage>
</organism>
<dbReference type="InterPro" id="IPR002716">
    <property type="entry name" value="PIN_dom"/>
</dbReference>
<evidence type="ECO:0000313" key="2">
    <source>
        <dbReference type="EMBL" id="RIV25028.1"/>
    </source>
</evidence>
<dbReference type="Proteomes" id="UP000283523">
    <property type="component" value="Unassembled WGS sequence"/>
</dbReference>
<evidence type="ECO:0000313" key="3">
    <source>
        <dbReference type="Proteomes" id="UP000283523"/>
    </source>
</evidence>
<evidence type="ECO:0000259" key="1">
    <source>
        <dbReference type="Pfam" id="PF01850"/>
    </source>
</evidence>
<dbReference type="InterPro" id="IPR029060">
    <property type="entry name" value="PIN-like_dom_sf"/>
</dbReference>
<sequence>MQYFDTDVLIHYLVNQEPLKHQQARQLYQQAATNQTFFISLLSLQELTYALAKLQVTNIDVEASAMNWHSTSLINYTAENFARAIELSRQIGFKHINDCLHIAFAEANNCSELLTYNRKEFSRIQPLTSLTITIL</sequence>
<dbReference type="SUPFAM" id="SSF88723">
    <property type="entry name" value="PIN domain-like"/>
    <property type="match status" value="1"/>
</dbReference>
<dbReference type="Pfam" id="PF01850">
    <property type="entry name" value="PIN"/>
    <property type="match status" value="1"/>
</dbReference>
<reference evidence="2 3" key="1">
    <citation type="submission" date="2018-08" db="EMBL/GenBank/DDBJ databases">
        <title>Fibrisoma montanum sp. nov., isolated from Danxia mountain soil.</title>
        <authorList>
            <person name="Huang Y."/>
        </authorList>
    </citation>
    <scope>NUCLEOTIDE SEQUENCE [LARGE SCALE GENOMIC DNA]</scope>
    <source>
        <strain evidence="2 3">HYT19</strain>
    </source>
</reference>
<dbReference type="Gene3D" id="3.40.50.1010">
    <property type="entry name" value="5'-nuclease"/>
    <property type="match status" value="1"/>
</dbReference>
<name>A0A418ME00_9BACT</name>
<dbReference type="AlphaFoldDB" id="A0A418ME00"/>
<accession>A0A418ME00</accession>
<comment type="caution">
    <text evidence="2">The sequence shown here is derived from an EMBL/GenBank/DDBJ whole genome shotgun (WGS) entry which is preliminary data.</text>
</comment>
<feature type="domain" description="PIN" evidence="1">
    <location>
        <begin position="3"/>
        <end position="124"/>
    </location>
</feature>